<keyword evidence="4 8" id="KW-0067">ATP-binding</keyword>
<dbReference type="RefSeq" id="WP_154562639.1">
    <property type="nucleotide sequence ID" value="NZ_VUMG01000002.1"/>
</dbReference>
<protein>
    <submittedName>
        <fullName evidence="8">ABC transporter ATP-binding protein</fullName>
    </submittedName>
</protein>
<dbReference type="PROSITE" id="PS00211">
    <property type="entry name" value="ABC_TRANSPORTER_1"/>
    <property type="match status" value="1"/>
</dbReference>
<dbReference type="Proteomes" id="UP000466104">
    <property type="component" value="Unassembled WGS sequence"/>
</dbReference>
<keyword evidence="2" id="KW-1003">Cell membrane</keyword>
<dbReference type="GO" id="GO:0005524">
    <property type="term" value="F:ATP binding"/>
    <property type="evidence" value="ECO:0007669"/>
    <property type="project" value="UniProtKB-KW"/>
</dbReference>
<dbReference type="EMBL" id="VUMG01000002">
    <property type="protein sequence ID" value="MSS45446.1"/>
    <property type="molecule type" value="Genomic_DNA"/>
</dbReference>
<dbReference type="SUPFAM" id="SSF52540">
    <property type="entry name" value="P-loop containing nucleoside triphosphate hydrolases"/>
    <property type="match status" value="1"/>
</dbReference>
<dbReference type="Gene3D" id="3.40.50.300">
    <property type="entry name" value="P-loop containing nucleotide triphosphate hydrolases"/>
    <property type="match status" value="1"/>
</dbReference>
<dbReference type="InterPro" id="IPR003593">
    <property type="entry name" value="AAA+_ATPase"/>
</dbReference>
<keyword evidence="9" id="KW-1185">Reference proteome</keyword>
<dbReference type="InterPro" id="IPR027417">
    <property type="entry name" value="P-loop_NTPase"/>
</dbReference>
<evidence type="ECO:0000256" key="5">
    <source>
        <dbReference type="ARBA" id="ARBA00022967"/>
    </source>
</evidence>
<dbReference type="Pfam" id="PF00005">
    <property type="entry name" value="ABC_tran"/>
    <property type="match status" value="1"/>
</dbReference>
<dbReference type="AlphaFoldDB" id="A0A7K0J667"/>
<evidence type="ECO:0000259" key="7">
    <source>
        <dbReference type="PROSITE" id="PS50893"/>
    </source>
</evidence>
<dbReference type="PROSITE" id="PS50893">
    <property type="entry name" value="ABC_TRANSPORTER_2"/>
    <property type="match status" value="1"/>
</dbReference>
<evidence type="ECO:0000256" key="6">
    <source>
        <dbReference type="ARBA" id="ARBA00023136"/>
    </source>
</evidence>
<evidence type="ECO:0000256" key="3">
    <source>
        <dbReference type="ARBA" id="ARBA00022741"/>
    </source>
</evidence>
<dbReference type="InterPro" id="IPR017871">
    <property type="entry name" value="ABC_transporter-like_CS"/>
</dbReference>
<evidence type="ECO:0000256" key="4">
    <source>
        <dbReference type="ARBA" id="ARBA00022840"/>
    </source>
</evidence>
<evidence type="ECO:0000256" key="2">
    <source>
        <dbReference type="ARBA" id="ARBA00022475"/>
    </source>
</evidence>
<reference evidence="8 9" key="1">
    <citation type="submission" date="2019-08" db="EMBL/GenBank/DDBJ databases">
        <title>In-depth cultivation of the pig gut microbiome towards novel bacterial diversity and tailored functional studies.</title>
        <authorList>
            <person name="Wylensek D."/>
            <person name="Hitch T.C.A."/>
            <person name="Clavel T."/>
        </authorList>
    </citation>
    <scope>NUCLEOTIDE SEQUENCE [LARGE SCALE GENOMIC DNA]</scope>
    <source>
        <strain evidence="8 9">WCA-380-WT-3A</strain>
    </source>
</reference>
<name>A0A7K0J667_9ACTN</name>
<keyword evidence="3" id="KW-0547">Nucleotide-binding</keyword>
<proteinExistence type="predicted"/>
<dbReference type="SMART" id="SM00382">
    <property type="entry name" value="AAA"/>
    <property type="match status" value="1"/>
</dbReference>
<comment type="caution">
    <text evidence="8">The sequence shown here is derived from an EMBL/GenBank/DDBJ whole genome shotgun (WGS) entry which is preliminary data.</text>
</comment>
<dbReference type="InterPro" id="IPR050166">
    <property type="entry name" value="ABC_transporter_ATP-bind"/>
</dbReference>
<dbReference type="PANTHER" id="PTHR42788:SF17">
    <property type="entry name" value="ALIPHATIC SULFONATES IMPORT ATP-BINDING PROTEIN SSUB"/>
    <property type="match status" value="1"/>
</dbReference>
<organism evidence="8 9">
    <name type="scientific">Cutibacterium porci</name>
    <dbReference type="NCBI Taxonomy" id="2605781"/>
    <lineage>
        <taxon>Bacteria</taxon>
        <taxon>Bacillati</taxon>
        <taxon>Actinomycetota</taxon>
        <taxon>Actinomycetes</taxon>
        <taxon>Propionibacteriales</taxon>
        <taxon>Propionibacteriaceae</taxon>
        <taxon>Cutibacterium</taxon>
    </lineage>
</organism>
<evidence type="ECO:0000256" key="1">
    <source>
        <dbReference type="ARBA" id="ARBA00022448"/>
    </source>
</evidence>
<accession>A0A7K0J667</accession>
<keyword evidence="5" id="KW-1278">Translocase</keyword>
<feature type="domain" description="ABC transporter" evidence="7">
    <location>
        <begin position="13"/>
        <end position="245"/>
    </location>
</feature>
<keyword evidence="1" id="KW-0813">Transport</keyword>
<evidence type="ECO:0000313" key="8">
    <source>
        <dbReference type="EMBL" id="MSS45446.1"/>
    </source>
</evidence>
<dbReference type="CDD" id="cd03293">
    <property type="entry name" value="ABC_NrtD_SsuB_transporters"/>
    <property type="match status" value="1"/>
</dbReference>
<keyword evidence="6" id="KW-0472">Membrane</keyword>
<gene>
    <name evidence="8" type="ORF">FYJ43_05205</name>
</gene>
<sequence length="256" mass="28174">MVNENQHGRAGAVDVIGVTQAFRNHGKPLPVLDEVDLSVKPGTFVSLIGPSGCGKSTLLRLIAGLDMPVDGKVYVDGRIVTGPDPRRGLVFQDPTLLPWLDVEHNVGLGPTVQGHRDDDESIRRIDEMIDMVGLDNFRHALPSELSGGMAQRASLARALVTRPEILLLDEPLGKLDALTRSTLQGELERLWRTQGFTGIMVTHDVDEALLLSDRVVVFSPRPAHIVADFPVALDRPRTQDDPQFRELRHKILGLLF</sequence>
<evidence type="ECO:0000313" key="9">
    <source>
        <dbReference type="Proteomes" id="UP000466104"/>
    </source>
</evidence>
<dbReference type="InterPro" id="IPR003439">
    <property type="entry name" value="ABC_transporter-like_ATP-bd"/>
</dbReference>
<dbReference type="GO" id="GO:0016887">
    <property type="term" value="F:ATP hydrolysis activity"/>
    <property type="evidence" value="ECO:0007669"/>
    <property type="project" value="InterPro"/>
</dbReference>
<dbReference type="PANTHER" id="PTHR42788">
    <property type="entry name" value="TAURINE IMPORT ATP-BINDING PROTEIN-RELATED"/>
    <property type="match status" value="1"/>
</dbReference>